<dbReference type="PANTHER" id="PTHR35908:SF1">
    <property type="entry name" value="CONSERVED PROTEIN"/>
    <property type="match status" value="1"/>
</dbReference>
<dbReference type="Pfam" id="PF18029">
    <property type="entry name" value="Glyoxalase_6"/>
    <property type="match status" value="2"/>
</dbReference>
<comment type="caution">
    <text evidence="2">The sequence shown here is derived from an EMBL/GenBank/DDBJ whole genome shotgun (WGS) entry which is preliminary data.</text>
</comment>
<dbReference type="PANTHER" id="PTHR35908">
    <property type="entry name" value="HYPOTHETICAL FUSION PROTEIN"/>
    <property type="match status" value="1"/>
</dbReference>
<protein>
    <recommendedName>
        <fullName evidence="1">Glyoxalase-like domain-containing protein</fullName>
    </recommendedName>
</protein>
<evidence type="ECO:0000259" key="1">
    <source>
        <dbReference type="Pfam" id="PF18029"/>
    </source>
</evidence>
<name>A0A4V2XS10_9ACTN</name>
<evidence type="ECO:0000313" key="3">
    <source>
        <dbReference type="Proteomes" id="UP000295075"/>
    </source>
</evidence>
<feature type="domain" description="Glyoxalase-like" evidence="1">
    <location>
        <begin position="129"/>
        <end position="242"/>
    </location>
</feature>
<keyword evidence="3" id="KW-1185">Reference proteome</keyword>
<reference evidence="2 3" key="1">
    <citation type="submission" date="2019-03" db="EMBL/GenBank/DDBJ databases">
        <title>Draft genome sequences of novel Actinobacteria.</title>
        <authorList>
            <person name="Sahin N."/>
            <person name="Ay H."/>
            <person name="Saygin H."/>
        </authorList>
    </citation>
    <scope>NUCLEOTIDE SEQUENCE [LARGE SCALE GENOMIC DNA]</scope>
    <source>
        <strain evidence="2 3">JCM 30547</strain>
    </source>
</reference>
<evidence type="ECO:0000313" key="2">
    <source>
        <dbReference type="EMBL" id="TDC31555.1"/>
    </source>
</evidence>
<dbReference type="OrthoDB" id="3212826at2"/>
<organism evidence="2 3">
    <name type="scientific">Kribbella albertanoniae</name>
    <dbReference type="NCBI Taxonomy" id="1266829"/>
    <lineage>
        <taxon>Bacteria</taxon>
        <taxon>Bacillati</taxon>
        <taxon>Actinomycetota</taxon>
        <taxon>Actinomycetes</taxon>
        <taxon>Propionibacteriales</taxon>
        <taxon>Kribbellaceae</taxon>
        <taxon>Kribbella</taxon>
    </lineage>
</organism>
<dbReference type="EMBL" id="SMKA01000032">
    <property type="protein sequence ID" value="TDC31555.1"/>
    <property type="molecule type" value="Genomic_DNA"/>
</dbReference>
<dbReference type="AlphaFoldDB" id="A0A4V2XS10"/>
<dbReference type="InterPro" id="IPR029068">
    <property type="entry name" value="Glyas_Bleomycin-R_OHBP_Dase"/>
</dbReference>
<dbReference type="Gene3D" id="3.10.180.10">
    <property type="entry name" value="2,3-Dihydroxybiphenyl 1,2-Dioxygenase, domain 1"/>
    <property type="match status" value="2"/>
</dbReference>
<sequence length="243" mass="27086">MTVYIGCPRLLTGKDCGTVMADFYHQVLGWPVYDAYGTLFLSRSPKFRIGFDGDGWSDQRPPRWPDPEFPQQIHFDIAVPDLEAASTRATSAGGTLLHENADHRVYADPVGHPLCLYPSGATAPTITRLVYDCFSPRSLASFYEGFIGTQERLENSPERVVIDLDDDELPNLAFQHTECPAPRWPDPAYPAQLHVDYRFTVDHETPHFQTPAAKAAKARAEALGAIHLRNVVYADPAGHPFCF</sequence>
<feature type="domain" description="Glyoxalase-like" evidence="1">
    <location>
        <begin position="20"/>
        <end position="116"/>
    </location>
</feature>
<dbReference type="InterPro" id="IPR041581">
    <property type="entry name" value="Glyoxalase_6"/>
</dbReference>
<accession>A0A4V2XS10</accession>
<gene>
    <name evidence="2" type="ORF">E1261_10755</name>
</gene>
<proteinExistence type="predicted"/>
<dbReference type="SUPFAM" id="SSF54593">
    <property type="entry name" value="Glyoxalase/Bleomycin resistance protein/Dihydroxybiphenyl dioxygenase"/>
    <property type="match status" value="2"/>
</dbReference>
<dbReference type="Proteomes" id="UP000295075">
    <property type="component" value="Unassembled WGS sequence"/>
</dbReference>